<comment type="caution">
    <text evidence="1">The sequence shown here is derived from an EMBL/GenBank/DDBJ whole genome shotgun (WGS) entry which is preliminary data.</text>
</comment>
<organism evidence="1 2">
    <name type="scientific">Paragonimus skrjabini miyazakii</name>
    <dbReference type="NCBI Taxonomy" id="59628"/>
    <lineage>
        <taxon>Eukaryota</taxon>
        <taxon>Metazoa</taxon>
        <taxon>Spiralia</taxon>
        <taxon>Lophotrochozoa</taxon>
        <taxon>Platyhelminthes</taxon>
        <taxon>Trematoda</taxon>
        <taxon>Digenea</taxon>
        <taxon>Plagiorchiida</taxon>
        <taxon>Troglotremata</taxon>
        <taxon>Troglotrematidae</taxon>
        <taxon>Paragonimus</taxon>
    </lineage>
</organism>
<evidence type="ECO:0000313" key="2">
    <source>
        <dbReference type="Proteomes" id="UP000822476"/>
    </source>
</evidence>
<dbReference type="AlphaFoldDB" id="A0A8S9Z9Z8"/>
<protein>
    <submittedName>
        <fullName evidence="1">Uncharacterized protein</fullName>
    </submittedName>
</protein>
<evidence type="ECO:0000313" key="1">
    <source>
        <dbReference type="EMBL" id="KAF7260678.1"/>
    </source>
</evidence>
<sequence length="102" mass="11683">MASAEWFIPTSDETTRRYKDLGTVGFLLDVYSPVDWRMASFVNQIDSTIHFIKTPQTSGNHLLTRKSISVLGKTKYRTPAVIRYNGWPLDRIQTKQLPIAQP</sequence>
<reference evidence="1" key="1">
    <citation type="submission" date="2019-07" db="EMBL/GenBank/DDBJ databases">
        <title>Annotation for the trematode Paragonimus miyazaki's.</title>
        <authorList>
            <person name="Choi Y.-J."/>
        </authorList>
    </citation>
    <scope>NUCLEOTIDE SEQUENCE</scope>
    <source>
        <strain evidence="1">Japan</strain>
    </source>
</reference>
<dbReference type="Proteomes" id="UP000822476">
    <property type="component" value="Unassembled WGS sequence"/>
</dbReference>
<dbReference type="EMBL" id="JTDE01000648">
    <property type="protein sequence ID" value="KAF7260678.1"/>
    <property type="molecule type" value="Genomic_DNA"/>
</dbReference>
<proteinExistence type="predicted"/>
<accession>A0A8S9Z9Z8</accession>
<gene>
    <name evidence="1" type="ORF">EG68_02154</name>
</gene>
<keyword evidence="2" id="KW-1185">Reference proteome</keyword>
<name>A0A8S9Z9Z8_9TREM</name>